<evidence type="ECO:0000313" key="1">
    <source>
        <dbReference type="EMBL" id="MBC5638180.1"/>
    </source>
</evidence>
<reference evidence="1" key="1">
    <citation type="submission" date="2020-08" db="EMBL/GenBank/DDBJ databases">
        <title>Genome public.</title>
        <authorList>
            <person name="Liu C."/>
            <person name="Sun Q."/>
        </authorList>
    </citation>
    <scope>NUCLEOTIDE SEQUENCE</scope>
    <source>
        <strain evidence="1">BX22</strain>
    </source>
</reference>
<comment type="caution">
    <text evidence="1">The sequence shown here is derived from an EMBL/GenBank/DDBJ whole genome shotgun (WGS) entry which is preliminary data.</text>
</comment>
<keyword evidence="2" id="KW-1185">Reference proteome</keyword>
<proteinExistence type="predicted"/>
<gene>
    <name evidence="1" type="ORF">H8S33_15395</name>
</gene>
<dbReference type="RefSeq" id="WP_186870891.1">
    <property type="nucleotide sequence ID" value="NZ_JACOOL010000013.1"/>
</dbReference>
<dbReference type="AlphaFoldDB" id="A0A923RJQ5"/>
<evidence type="ECO:0000313" key="2">
    <source>
        <dbReference type="Proteomes" id="UP000637359"/>
    </source>
</evidence>
<dbReference type="EMBL" id="JACOOL010000013">
    <property type="protein sequence ID" value="MBC5638180.1"/>
    <property type="molecule type" value="Genomic_DNA"/>
</dbReference>
<protein>
    <submittedName>
        <fullName evidence="1">Uncharacterized protein</fullName>
    </submittedName>
</protein>
<sequence>MRIRFVAIGISIGIALVLSTVSTTNNQAVPVSQQNAKQAKAIKHDDIVQLTDLFMHTLVQETGENYRVLEYPDKQSIVDAFKHITTENVVKGYVDYYFYEENGALYLVPTETPPWFDKQNAYDVVQLDKNTFLVKQDNQSEFYGEYGIELEFTYLDQEWKITKITHL</sequence>
<accession>A0A923RJQ5</accession>
<name>A0A923RJQ5_9BACI</name>
<organism evidence="1 2">
    <name type="scientific">Ornithinibacillus hominis</name>
    <dbReference type="NCBI Taxonomy" id="2763055"/>
    <lineage>
        <taxon>Bacteria</taxon>
        <taxon>Bacillati</taxon>
        <taxon>Bacillota</taxon>
        <taxon>Bacilli</taxon>
        <taxon>Bacillales</taxon>
        <taxon>Bacillaceae</taxon>
        <taxon>Ornithinibacillus</taxon>
    </lineage>
</organism>
<dbReference type="Proteomes" id="UP000637359">
    <property type="component" value="Unassembled WGS sequence"/>
</dbReference>